<dbReference type="Proteomes" id="UP001235939">
    <property type="component" value="Chromosome 13"/>
</dbReference>
<evidence type="ECO:0000313" key="3">
    <source>
        <dbReference type="Proteomes" id="UP001235939"/>
    </source>
</evidence>
<keyword evidence="3" id="KW-1185">Reference proteome</keyword>
<organism evidence="2 3">
    <name type="scientific">Cordylochernes scorpioides</name>
    <dbReference type="NCBI Taxonomy" id="51811"/>
    <lineage>
        <taxon>Eukaryota</taxon>
        <taxon>Metazoa</taxon>
        <taxon>Ecdysozoa</taxon>
        <taxon>Arthropoda</taxon>
        <taxon>Chelicerata</taxon>
        <taxon>Arachnida</taxon>
        <taxon>Pseudoscorpiones</taxon>
        <taxon>Cheliferoidea</taxon>
        <taxon>Chernetidae</taxon>
        <taxon>Cordylochernes</taxon>
    </lineage>
</organism>
<proteinExistence type="predicted"/>
<evidence type="ECO:0000256" key="1">
    <source>
        <dbReference type="SAM" id="MobiDB-lite"/>
    </source>
</evidence>
<dbReference type="Gene3D" id="3.30.420.10">
    <property type="entry name" value="Ribonuclease H-like superfamily/Ribonuclease H"/>
    <property type="match status" value="1"/>
</dbReference>
<dbReference type="PANTHER" id="PTHR46060">
    <property type="entry name" value="MARINER MOS1 TRANSPOSASE-LIKE PROTEIN"/>
    <property type="match status" value="1"/>
</dbReference>
<dbReference type="PANTHER" id="PTHR46060:SF1">
    <property type="entry name" value="MARINER MOS1 TRANSPOSASE-LIKE PROTEIN"/>
    <property type="match status" value="1"/>
</dbReference>
<feature type="compositionally biased region" description="Basic and acidic residues" evidence="1">
    <location>
        <begin position="166"/>
        <end position="182"/>
    </location>
</feature>
<feature type="region of interest" description="Disordered" evidence="1">
    <location>
        <begin position="162"/>
        <end position="182"/>
    </location>
</feature>
<protein>
    <submittedName>
        <fullName evidence="2">SETMAR</fullName>
    </submittedName>
</protein>
<evidence type="ECO:0000313" key="2">
    <source>
        <dbReference type="EMBL" id="UYV75874.1"/>
    </source>
</evidence>
<dbReference type="InterPro" id="IPR052709">
    <property type="entry name" value="Transposase-MT_Hybrid"/>
</dbReference>
<dbReference type="EMBL" id="CP092875">
    <property type="protein sequence ID" value="UYV75874.1"/>
    <property type="molecule type" value="Genomic_DNA"/>
</dbReference>
<name>A0ABY6L4V4_9ARAC</name>
<accession>A0ABY6L4V4</accession>
<dbReference type="InterPro" id="IPR036397">
    <property type="entry name" value="RNaseH_sf"/>
</dbReference>
<sequence length="507" mass="56721">MLERERVTWDSGAAAGARLGMGRLETLRALSSSPSRVICNIESNLSPTFLICQLKEQDLGLDFLRMIIFGHLVDSEDQGDMSHLVLHCGQSLLHQAQHFLQRGHHHFFYANQLFHTSIVSQQIQTGSLYNPDKAILGHTVYIIMPPKPSKPNIKYIVTKESSSRSSELEPHLNKGHLDSEGHLEPLRDGEVEVLQEARDDALFLCGGLSLPNLQEKHLTRLQAQYGDECIKYYSNLLKGPVREAIRWKRAGNLTQGVIFHHDNACPHTAKHTMETLRKLGWEVLVHPAYSPELAPCDFHLFTHLKAALGGQRFSTNLEVEKEQLQIFSQGFDKLVKRWNICIEKNGVEIFFLNFGSSQKMVNFLGQEEIAFLQNVLAELHLVEEGASELLQDRVEGILNGPHVPSGGLPGVGGGHHELRRQGAVIVIVLGQREVVIGGVGWPKVLLASLLLTSYYLQDIGPLLIWVVAGIKYVSCCLRIQIFVHVCERIIEGAVGNFGRRSIHHIFA</sequence>
<gene>
    <name evidence="2" type="ORF">LAZ67_13001613</name>
</gene>
<reference evidence="2 3" key="1">
    <citation type="submission" date="2022-01" db="EMBL/GenBank/DDBJ databases">
        <title>A chromosomal length assembly of Cordylochernes scorpioides.</title>
        <authorList>
            <person name="Zeh D."/>
            <person name="Zeh J."/>
        </authorList>
    </citation>
    <scope>NUCLEOTIDE SEQUENCE [LARGE SCALE GENOMIC DNA]</scope>
    <source>
        <strain evidence="2">IN4F17</strain>
        <tissue evidence="2">Whole Body</tissue>
    </source>
</reference>